<dbReference type="EMBL" id="SJPX01000005">
    <property type="protein sequence ID" value="TWU48171.1"/>
    <property type="molecule type" value="Genomic_DNA"/>
</dbReference>
<dbReference type="InterPro" id="IPR013078">
    <property type="entry name" value="His_Pase_superF_clade-1"/>
</dbReference>
<comment type="caution">
    <text evidence="1">The sequence shown here is derived from an EMBL/GenBank/DDBJ whole genome shotgun (WGS) entry which is preliminary data.</text>
</comment>
<dbReference type="EC" id="3.1.3.3" evidence="1"/>
<gene>
    <name evidence="1" type="primary">pspA</name>
    <name evidence="1" type="ORF">Poly59_50170</name>
</gene>
<dbReference type="Pfam" id="PF00300">
    <property type="entry name" value="His_Phos_1"/>
    <property type="match status" value="1"/>
</dbReference>
<dbReference type="Gene3D" id="3.40.50.1240">
    <property type="entry name" value="Phosphoglycerate mutase-like"/>
    <property type="match status" value="1"/>
</dbReference>
<organism evidence="1 2">
    <name type="scientific">Rubripirellula reticaptiva</name>
    <dbReference type="NCBI Taxonomy" id="2528013"/>
    <lineage>
        <taxon>Bacteria</taxon>
        <taxon>Pseudomonadati</taxon>
        <taxon>Planctomycetota</taxon>
        <taxon>Planctomycetia</taxon>
        <taxon>Pirellulales</taxon>
        <taxon>Pirellulaceae</taxon>
        <taxon>Rubripirellula</taxon>
    </lineage>
</organism>
<dbReference type="InterPro" id="IPR029033">
    <property type="entry name" value="His_PPase_superfam"/>
</dbReference>
<dbReference type="PANTHER" id="PTHR48100:SF59">
    <property type="entry name" value="ADENOSYLCOBALAMIN_ALPHA-RIBAZOLE PHOSPHATASE"/>
    <property type="match status" value="1"/>
</dbReference>
<dbReference type="PANTHER" id="PTHR48100">
    <property type="entry name" value="BROAD-SPECIFICITY PHOSPHATASE YOR283W-RELATED"/>
    <property type="match status" value="1"/>
</dbReference>
<keyword evidence="2" id="KW-1185">Reference proteome</keyword>
<evidence type="ECO:0000313" key="2">
    <source>
        <dbReference type="Proteomes" id="UP000317977"/>
    </source>
</evidence>
<dbReference type="SUPFAM" id="SSF53254">
    <property type="entry name" value="Phosphoglycerate mutase-like"/>
    <property type="match status" value="1"/>
</dbReference>
<evidence type="ECO:0000313" key="1">
    <source>
        <dbReference type="EMBL" id="TWU48171.1"/>
    </source>
</evidence>
<reference evidence="1 2" key="1">
    <citation type="submission" date="2019-02" db="EMBL/GenBank/DDBJ databases">
        <title>Deep-cultivation of Planctomycetes and their phenomic and genomic characterization uncovers novel biology.</title>
        <authorList>
            <person name="Wiegand S."/>
            <person name="Jogler M."/>
            <person name="Boedeker C."/>
            <person name="Pinto D."/>
            <person name="Vollmers J."/>
            <person name="Rivas-Marin E."/>
            <person name="Kohn T."/>
            <person name="Peeters S.H."/>
            <person name="Heuer A."/>
            <person name="Rast P."/>
            <person name="Oberbeckmann S."/>
            <person name="Bunk B."/>
            <person name="Jeske O."/>
            <person name="Meyerdierks A."/>
            <person name="Storesund J.E."/>
            <person name="Kallscheuer N."/>
            <person name="Luecker S."/>
            <person name="Lage O.M."/>
            <person name="Pohl T."/>
            <person name="Merkel B.J."/>
            <person name="Hornburger P."/>
            <person name="Mueller R.-W."/>
            <person name="Bruemmer F."/>
            <person name="Labrenz M."/>
            <person name="Spormann A.M."/>
            <person name="Op Den Camp H."/>
            <person name="Overmann J."/>
            <person name="Amann R."/>
            <person name="Jetten M.S.M."/>
            <person name="Mascher T."/>
            <person name="Medema M.H."/>
            <person name="Devos D.P."/>
            <person name="Kaster A.-K."/>
            <person name="Ovreas L."/>
            <person name="Rohde M."/>
            <person name="Galperin M.Y."/>
            <person name="Jogler C."/>
        </authorList>
    </citation>
    <scope>NUCLEOTIDE SEQUENCE [LARGE SCALE GENOMIC DNA]</scope>
    <source>
        <strain evidence="1 2">Poly59</strain>
    </source>
</reference>
<protein>
    <submittedName>
        <fullName evidence="1">Phosphoserine phosphatase 1</fullName>
        <ecNumber evidence="1">3.1.3.3</ecNumber>
    </submittedName>
</protein>
<dbReference type="OrthoDB" id="9781415at2"/>
<dbReference type="AlphaFoldDB" id="A0A5C6EKS6"/>
<sequence>MILKSPAITRVLLVRPGATEFDDQGRIKGCMDMPLSETGRRQAASLVDQVAHFRCRTIYTAPCESARETADLLARDPSSGQRVAKVKVIEAFRNLDHGLWHGKLIDELRRNHPKLYRCGQETPLDICPPGGESISDAKSRVEKAVLKLLKKNSDDLVTIVIPDPMAWIVQTLLSGEALADLWKAETDSGKWDLIEPVLSGR</sequence>
<proteinExistence type="predicted"/>
<dbReference type="CDD" id="cd07067">
    <property type="entry name" value="HP_PGM_like"/>
    <property type="match status" value="1"/>
</dbReference>
<dbReference type="RefSeq" id="WP_146536575.1">
    <property type="nucleotide sequence ID" value="NZ_SJPX01000005.1"/>
</dbReference>
<dbReference type="InterPro" id="IPR050275">
    <property type="entry name" value="PGM_Phosphatase"/>
</dbReference>
<keyword evidence="1" id="KW-0378">Hydrolase</keyword>
<dbReference type="GO" id="GO:0005737">
    <property type="term" value="C:cytoplasm"/>
    <property type="evidence" value="ECO:0007669"/>
    <property type="project" value="TreeGrafter"/>
</dbReference>
<accession>A0A5C6EKS6</accession>
<dbReference type="Proteomes" id="UP000317977">
    <property type="component" value="Unassembled WGS sequence"/>
</dbReference>
<dbReference type="GO" id="GO:0016791">
    <property type="term" value="F:phosphatase activity"/>
    <property type="evidence" value="ECO:0007669"/>
    <property type="project" value="TreeGrafter"/>
</dbReference>
<name>A0A5C6EKS6_9BACT</name>